<proteinExistence type="predicted"/>
<dbReference type="AlphaFoldDB" id="A0A238KHQ2"/>
<dbReference type="Proteomes" id="UP000202922">
    <property type="component" value="Unassembled WGS sequence"/>
</dbReference>
<gene>
    <name evidence="2" type="ORF">COL8621_01917</name>
</gene>
<dbReference type="PANTHER" id="PTHR36057">
    <property type="match status" value="1"/>
</dbReference>
<feature type="signal peptide" evidence="1">
    <location>
        <begin position="1"/>
        <end position="30"/>
    </location>
</feature>
<reference evidence="3" key="1">
    <citation type="submission" date="2017-05" db="EMBL/GenBank/DDBJ databases">
        <authorList>
            <person name="Rodrigo-Torres L."/>
            <person name="Arahal R. D."/>
            <person name="Lucena T."/>
        </authorList>
    </citation>
    <scope>NUCLEOTIDE SEQUENCE [LARGE SCALE GENOMIC DNA]</scope>
    <source>
        <strain evidence="3">CECT 8621</strain>
    </source>
</reference>
<dbReference type="EMBL" id="FXYE01000002">
    <property type="protein sequence ID" value="SMX42228.1"/>
    <property type="molecule type" value="Genomic_DNA"/>
</dbReference>
<dbReference type="RefSeq" id="WP_235823824.1">
    <property type="nucleotide sequence ID" value="NZ_FXYE01000002.1"/>
</dbReference>
<sequence>MTNKKGKFRMGRMFCVIASLFLACAGPVMAGGTSPVVVELFTSQGCSSCPPADEMLRKLVKRKDVIPLALHVDYWDYIGWKDKFADPAFTERQRSYARVAGKRSIYTPQMVIGGVEHVVGTRPMELAEYIQSHSGKVSPVTIALERQGSKVLVRAQSDKVFRRDLILQIVRYSPEQSVSIKRGENAGRTISYVNIVTAWQPVARWDGKKPLAVKVDASGSDPLVAILQEQGPGAILAAAQLR</sequence>
<feature type="chain" id="PRO_5013122271" description="DUF1223 domain-containing protein" evidence="1">
    <location>
        <begin position="31"/>
        <end position="242"/>
    </location>
</feature>
<organism evidence="2 3">
    <name type="scientific">Actibacterium lipolyticum</name>
    <dbReference type="NCBI Taxonomy" id="1524263"/>
    <lineage>
        <taxon>Bacteria</taxon>
        <taxon>Pseudomonadati</taxon>
        <taxon>Pseudomonadota</taxon>
        <taxon>Alphaproteobacteria</taxon>
        <taxon>Rhodobacterales</taxon>
        <taxon>Roseobacteraceae</taxon>
        <taxon>Actibacterium</taxon>
    </lineage>
</organism>
<dbReference type="Pfam" id="PF06764">
    <property type="entry name" value="DUF1223"/>
    <property type="match status" value="1"/>
</dbReference>
<keyword evidence="1" id="KW-0732">Signal</keyword>
<keyword evidence="3" id="KW-1185">Reference proteome</keyword>
<protein>
    <recommendedName>
        <fullName evidence="4">DUF1223 domain-containing protein</fullName>
    </recommendedName>
</protein>
<dbReference type="InterPro" id="IPR036249">
    <property type="entry name" value="Thioredoxin-like_sf"/>
</dbReference>
<evidence type="ECO:0000256" key="1">
    <source>
        <dbReference type="SAM" id="SignalP"/>
    </source>
</evidence>
<evidence type="ECO:0000313" key="2">
    <source>
        <dbReference type="EMBL" id="SMX42228.1"/>
    </source>
</evidence>
<dbReference type="PROSITE" id="PS51257">
    <property type="entry name" value="PROKAR_LIPOPROTEIN"/>
    <property type="match status" value="1"/>
</dbReference>
<accession>A0A238KHQ2</accession>
<dbReference type="SUPFAM" id="SSF52833">
    <property type="entry name" value="Thioredoxin-like"/>
    <property type="match status" value="1"/>
</dbReference>
<evidence type="ECO:0008006" key="4">
    <source>
        <dbReference type="Google" id="ProtNLM"/>
    </source>
</evidence>
<dbReference type="InterPro" id="IPR010634">
    <property type="entry name" value="DUF1223"/>
</dbReference>
<name>A0A238KHQ2_9RHOB</name>
<evidence type="ECO:0000313" key="3">
    <source>
        <dbReference type="Proteomes" id="UP000202922"/>
    </source>
</evidence>
<dbReference type="PANTHER" id="PTHR36057:SF1">
    <property type="entry name" value="LIPOPROTEIN LIPID ATTACHMENT SITE-LIKE PROTEIN, PUTATIVE (DUF1223)-RELATED"/>
    <property type="match status" value="1"/>
</dbReference>